<feature type="domain" description="N-acetyltransferase" evidence="10">
    <location>
        <begin position="372"/>
        <end position="559"/>
    </location>
</feature>
<dbReference type="Pfam" id="PF13718">
    <property type="entry name" value="GNAT_acetyltr_2"/>
    <property type="match status" value="1"/>
</dbReference>
<evidence type="ECO:0000256" key="9">
    <source>
        <dbReference type="HAMAP-Rule" id="MF_01886"/>
    </source>
</evidence>
<dbReference type="OrthoDB" id="5578851at2"/>
<comment type="function">
    <text evidence="9">Catalyzes the formation of N(4)-acetylcytidine (ac(4)C) at the wobble position of tRNA(Met), by using acetyl-CoA as an acetyl donor and ATP (or GTP).</text>
</comment>
<evidence type="ECO:0000256" key="4">
    <source>
        <dbReference type="ARBA" id="ARBA00022694"/>
    </source>
</evidence>
<evidence type="ECO:0000313" key="12">
    <source>
        <dbReference type="Proteomes" id="UP000186905"/>
    </source>
</evidence>
<keyword evidence="4 9" id="KW-0819">tRNA processing</keyword>
<dbReference type="PROSITE" id="PS51186">
    <property type="entry name" value="GNAT"/>
    <property type="match status" value="1"/>
</dbReference>
<evidence type="ECO:0000256" key="1">
    <source>
        <dbReference type="ARBA" id="ARBA00022490"/>
    </source>
</evidence>
<dbReference type="Gene3D" id="3.40.50.11040">
    <property type="match status" value="1"/>
</dbReference>
<organism evidence="11 12">
    <name type="scientific">Photobacterium proteolyticum</name>
    <dbReference type="NCBI Taxonomy" id="1903952"/>
    <lineage>
        <taxon>Bacteria</taxon>
        <taxon>Pseudomonadati</taxon>
        <taxon>Pseudomonadota</taxon>
        <taxon>Gammaproteobacteria</taxon>
        <taxon>Vibrionales</taxon>
        <taxon>Vibrionaceae</taxon>
        <taxon>Photobacterium</taxon>
    </lineage>
</organism>
<dbReference type="Gene3D" id="3.40.50.300">
    <property type="entry name" value="P-loop containing nucleotide triphosphate hydrolases"/>
    <property type="match status" value="1"/>
</dbReference>
<dbReference type="EMBL" id="MJIL01000088">
    <property type="protein sequence ID" value="OLQ73204.1"/>
    <property type="molecule type" value="Genomic_DNA"/>
</dbReference>
<dbReference type="InterPro" id="IPR007807">
    <property type="entry name" value="TcmA/NAT10_helicase"/>
</dbReference>
<dbReference type="GO" id="GO:0051391">
    <property type="term" value="P:tRNA acetylation"/>
    <property type="evidence" value="ECO:0007669"/>
    <property type="project" value="UniProtKB-UniRule"/>
</dbReference>
<keyword evidence="1 9" id="KW-0963">Cytoplasm</keyword>
<feature type="binding site" evidence="9">
    <location>
        <begin position="484"/>
        <end position="486"/>
    </location>
    <ligand>
        <name>acetyl-CoA</name>
        <dbReference type="ChEBI" id="CHEBI:57288"/>
    </ligand>
</feature>
<name>A0A1Q9GFK5_9GAMM</name>
<keyword evidence="5 9" id="KW-0547">Nucleotide-binding</keyword>
<dbReference type="Pfam" id="PF08351">
    <property type="entry name" value="TmcA_N"/>
    <property type="match status" value="1"/>
</dbReference>
<dbReference type="InterPro" id="IPR016181">
    <property type="entry name" value="Acyl_CoA_acyltransferase"/>
</dbReference>
<reference evidence="11 12" key="1">
    <citation type="submission" date="2016-09" db="EMBL/GenBank/DDBJ databases">
        <title>Photobacterium proteolyticum sp. nov. a protease producing bacterium isolated from ocean sediments of Laizhou Bay.</title>
        <authorList>
            <person name="Li Y."/>
        </authorList>
    </citation>
    <scope>NUCLEOTIDE SEQUENCE [LARGE SCALE GENOMIC DNA]</scope>
    <source>
        <strain evidence="11 12">13-12</strain>
    </source>
</reference>
<evidence type="ECO:0000256" key="7">
    <source>
        <dbReference type="ARBA" id="ARBA00022884"/>
    </source>
</evidence>
<dbReference type="GO" id="GO:0002101">
    <property type="term" value="P:tRNA wobble cytosine modification"/>
    <property type="evidence" value="ECO:0007669"/>
    <property type="project" value="UniProtKB-UniRule"/>
</dbReference>
<dbReference type="Proteomes" id="UP000186905">
    <property type="component" value="Unassembled WGS sequence"/>
</dbReference>
<comment type="similarity">
    <text evidence="9">Belongs to the TmcA family.</text>
</comment>
<evidence type="ECO:0000256" key="5">
    <source>
        <dbReference type="ARBA" id="ARBA00022741"/>
    </source>
</evidence>
<feature type="binding site" evidence="9">
    <location>
        <position position="336"/>
    </location>
    <ligand>
        <name>ATP</name>
        <dbReference type="ChEBI" id="CHEBI:30616"/>
    </ligand>
</feature>
<gene>
    <name evidence="9" type="primary">tmcA</name>
    <name evidence="11" type="ORF">BIT28_25640</name>
</gene>
<keyword evidence="8 9" id="KW-0012">Acyltransferase</keyword>
<proteinExistence type="inferred from homology"/>
<dbReference type="InterPro" id="IPR024914">
    <property type="entry name" value="tRNA_acetyltr_TmcA"/>
</dbReference>
<evidence type="ECO:0000256" key="3">
    <source>
        <dbReference type="ARBA" id="ARBA00022679"/>
    </source>
</evidence>
<dbReference type="InterPro" id="IPR032672">
    <property type="entry name" value="TmcA/NAT10/Kre33"/>
</dbReference>
<dbReference type="GO" id="GO:0051392">
    <property type="term" value="F:tRNA cytidine N4-acetyltransferase activity"/>
    <property type="evidence" value="ECO:0007669"/>
    <property type="project" value="UniProtKB-UniRule"/>
</dbReference>
<dbReference type="RefSeq" id="WP_075766672.1">
    <property type="nucleotide sequence ID" value="NZ_MJIL01000088.1"/>
</dbReference>
<dbReference type="PANTHER" id="PTHR10925:SF5">
    <property type="entry name" value="RNA CYTIDINE ACETYLTRANSFERASE"/>
    <property type="match status" value="1"/>
</dbReference>
<dbReference type="HAMAP" id="MF_01886">
    <property type="entry name" value="tRNA_acetyltr_TmcA"/>
    <property type="match status" value="1"/>
</dbReference>
<keyword evidence="12" id="KW-1185">Reference proteome</keyword>
<dbReference type="GO" id="GO:0005737">
    <property type="term" value="C:cytoplasm"/>
    <property type="evidence" value="ECO:0007669"/>
    <property type="project" value="UniProtKB-SubCell"/>
</dbReference>
<comment type="subcellular location">
    <subcellularLocation>
        <location evidence="9">Cytoplasm</location>
    </subcellularLocation>
</comment>
<comment type="caution">
    <text evidence="9">Lacks conserved residue(s) required for the propagation of feature annotation.</text>
</comment>
<dbReference type="Pfam" id="PF05127">
    <property type="entry name" value="NAT10_TcmA_helicase"/>
    <property type="match status" value="1"/>
</dbReference>
<dbReference type="InterPro" id="IPR013562">
    <property type="entry name" value="TmcA/NAT10_N"/>
</dbReference>
<dbReference type="AlphaFoldDB" id="A0A1Q9GFK5"/>
<dbReference type="GO" id="GO:1990883">
    <property type="term" value="F:18S rRNA cytidine N-acetyltransferase activity"/>
    <property type="evidence" value="ECO:0007669"/>
    <property type="project" value="TreeGrafter"/>
</dbReference>
<protein>
    <recommendedName>
        <fullName evidence="9">tRNA(Met) cytidine acetyltransferase TmcA</fullName>
        <ecNumber evidence="9">2.3.1.193</ecNumber>
    </recommendedName>
</protein>
<sequence length="696" mass="77031">MSDLIHFCHALSENAKQANIRYLVVVEGDAGWTNELVDAFLQRYQYPLWAGETSSEHIPSVRLKKAKQFLGRECDCLIFNAEHAFDAEALGALSGTITGGGVLLLLAPSTWFRQTDEQSPFIRRLIGLLSLPDVIQLRQGLPLPPLPVVPSSQGDYSDAEFGCLTPEQYEAVAAIRRVVTGHRKRPLVLTADRGRGKSASLGIAAASLMSERRMRIGVTAPAYANTETLFAHAARRLGSNNDPQGRLAFGDSELVFLAPDVLLSDKPALDFLIVDEAAAIPAPMLNKLLRHYNRIAFASTVHGYEGTGRGFAIKFCQQLDALTPQWRQLKINQPIRWSGDDPLELWVFKTLLLDAEYAALEMDLGFEASDDIRYRYIPTDSLVGDESYLSQLFGLLVNAHYQTSPADLVQLLDDDAIHLVVAETKNHVVGCCLLSIEGSFAPELARQVMLGQRRPKGHLLAQSVAAHIGIELGAIQCCARVLRIAVHPDKQQQGIGQLLLQYCRRWAEVEKVDYLGTSFGTASELVDFWRKAGYTPVRLGVSKDAASGSHSLLMIQPISPESESWLRQAQSLFAANLNAQRVEQYRELDTVLFSQLFFSALDGVTQLSHSNTHLAEQQVRIYVGGGLGYDLVVASLEVWLSNYLSGKQQALDTNDYMAVAKILQRQPWSTIVSDYGFTSRKMAEKSLREYVSLRAQ</sequence>
<dbReference type="PANTHER" id="PTHR10925">
    <property type="entry name" value="N-ACETYLTRANSFERASE 10"/>
    <property type="match status" value="1"/>
</dbReference>
<dbReference type="Gene3D" id="3.40.630.30">
    <property type="match status" value="1"/>
</dbReference>
<feature type="binding site" evidence="9">
    <location>
        <position position="168"/>
    </location>
    <ligand>
        <name>ATP</name>
        <dbReference type="ChEBI" id="CHEBI:30616"/>
    </ligand>
</feature>
<evidence type="ECO:0000256" key="2">
    <source>
        <dbReference type="ARBA" id="ARBA00022555"/>
    </source>
</evidence>
<accession>A0A1Q9GFK5</accession>
<comment type="catalytic activity">
    <reaction evidence="9">
        <text>cytidine(34) in elongator tRNA(Met) + acetyl-CoA + ATP + H2O = N(4)-acetylcytidine(34) in elongator tRNA(Met) + ADP + phosphate + CoA + H(+)</text>
        <dbReference type="Rhea" id="RHEA:43788"/>
        <dbReference type="Rhea" id="RHEA-COMP:10693"/>
        <dbReference type="Rhea" id="RHEA-COMP:10694"/>
        <dbReference type="ChEBI" id="CHEBI:15377"/>
        <dbReference type="ChEBI" id="CHEBI:15378"/>
        <dbReference type="ChEBI" id="CHEBI:30616"/>
        <dbReference type="ChEBI" id="CHEBI:43474"/>
        <dbReference type="ChEBI" id="CHEBI:57287"/>
        <dbReference type="ChEBI" id="CHEBI:57288"/>
        <dbReference type="ChEBI" id="CHEBI:74900"/>
        <dbReference type="ChEBI" id="CHEBI:82748"/>
        <dbReference type="ChEBI" id="CHEBI:456216"/>
        <dbReference type="EC" id="2.3.1.193"/>
    </reaction>
</comment>
<comment type="caution">
    <text evidence="11">The sequence shown here is derived from an EMBL/GenBank/DDBJ whole genome shotgun (WGS) entry which is preliminary data.</text>
</comment>
<dbReference type="STRING" id="1903952.BIT28_25640"/>
<dbReference type="CDD" id="cd04301">
    <property type="entry name" value="NAT_SF"/>
    <property type="match status" value="1"/>
</dbReference>
<keyword evidence="7 9" id="KW-0694">RNA-binding</keyword>
<evidence type="ECO:0000256" key="6">
    <source>
        <dbReference type="ARBA" id="ARBA00022840"/>
    </source>
</evidence>
<dbReference type="InterPro" id="IPR000182">
    <property type="entry name" value="GNAT_dom"/>
</dbReference>
<evidence type="ECO:0000313" key="11">
    <source>
        <dbReference type="EMBL" id="OLQ73204.1"/>
    </source>
</evidence>
<dbReference type="GO" id="GO:1904812">
    <property type="term" value="P:rRNA acetylation involved in maturation of SSU-rRNA"/>
    <property type="evidence" value="ECO:0007669"/>
    <property type="project" value="TreeGrafter"/>
</dbReference>
<keyword evidence="6 9" id="KW-0067">ATP-binding</keyword>
<dbReference type="GO" id="GO:0005524">
    <property type="term" value="F:ATP binding"/>
    <property type="evidence" value="ECO:0007669"/>
    <property type="project" value="UniProtKB-UniRule"/>
</dbReference>
<keyword evidence="2 9" id="KW-0820">tRNA-binding</keyword>
<dbReference type="GO" id="GO:0000049">
    <property type="term" value="F:tRNA binding"/>
    <property type="evidence" value="ECO:0007669"/>
    <property type="project" value="UniProtKB-UniRule"/>
</dbReference>
<dbReference type="SUPFAM" id="SSF55729">
    <property type="entry name" value="Acyl-CoA N-acyltransferases (Nat)"/>
    <property type="match status" value="1"/>
</dbReference>
<dbReference type="EC" id="2.3.1.193" evidence="9"/>
<dbReference type="InterPro" id="IPR027417">
    <property type="entry name" value="P-loop_NTPase"/>
</dbReference>
<evidence type="ECO:0000259" key="10">
    <source>
        <dbReference type="PROSITE" id="PS51186"/>
    </source>
</evidence>
<keyword evidence="3 9" id="KW-0808">Transferase</keyword>
<feature type="binding site" evidence="9">
    <location>
        <position position="524"/>
    </location>
    <ligand>
        <name>acetyl-CoA</name>
        <dbReference type="ChEBI" id="CHEBI:57288"/>
    </ligand>
</feature>
<evidence type="ECO:0000256" key="8">
    <source>
        <dbReference type="ARBA" id="ARBA00023315"/>
    </source>
</evidence>
<dbReference type="SUPFAM" id="SSF52540">
    <property type="entry name" value="P-loop containing nucleoside triphosphate hydrolases"/>
    <property type="match status" value="1"/>
</dbReference>